<keyword evidence="5 7" id="KW-1133">Transmembrane helix</keyword>
<evidence type="ECO:0000256" key="3">
    <source>
        <dbReference type="ARBA" id="ARBA00022475"/>
    </source>
</evidence>
<feature type="transmembrane region" description="Helical" evidence="7">
    <location>
        <begin position="398"/>
        <end position="416"/>
    </location>
</feature>
<organism evidence="9 10">
    <name type="scientific">Spelaeicoccus albus</name>
    <dbReference type="NCBI Taxonomy" id="1280376"/>
    <lineage>
        <taxon>Bacteria</taxon>
        <taxon>Bacillati</taxon>
        <taxon>Actinomycetota</taxon>
        <taxon>Actinomycetes</taxon>
        <taxon>Micrococcales</taxon>
        <taxon>Brevibacteriaceae</taxon>
        <taxon>Spelaeicoccus</taxon>
    </lineage>
</organism>
<sequence>MAETSPSHKARRAAIAGFLGSTLEYYDFFIYGSAAALFFDKLFFPDTGTVSALISLATLGVAYVARPFGAVLWGHLGDKLSRRDVLVLTLVMMGGSTFLIGCLPTYGQIGVAAPILLVVLRLIQGLSAGGESPGSSSLTVEHAPERLRAFFTSFTLSGVQFGIVISSAVFVPISKLPDDVLLSWGWRIPFLLSAVITFVAYFVRRKLSDAEVFEEIKDEGQTARMPVVDLLIHDWANVIRVTICALFTMVSTVFTVFALSFAVGVVKLDESDMLIMIGVVNLITVVTQPAFAYLSDRVGRKPVFIVGCVGCGASVFAFFGGIATGNWPVIYGAGILMNGIFYAMPNAVYPAYFPELFPVQRRYTGMAICLMLGLLMAGFSPAIGSWLTGGDAAHWGPIAWLTAGVCLLSAVAAATARETFRVPTERLGLPAVSSSVE</sequence>
<evidence type="ECO:0000256" key="6">
    <source>
        <dbReference type="ARBA" id="ARBA00023136"/>
    </source>
</evidence>
<dbReference type="Pfam" id="PF07690">
    <property type="entry name" value="MFS_1"/>
    <property type="match status" value="1"/>
</dbReference>
<dbReference type="PROSITE" id="PS50850">
    <property type="entry name" value="MFS"/>
    <property type="match status" value="1"/>
</dbReference>
<keyword evidence="6 7" id="KW-0472">Membrane</keyword>
<dbReference type="Proteomes" id="UP000539111">
    <property type="component" value="Unassembled WGS sequence"/>
</dbReference>
<keyword evidence="4 7" id="KW-0812">Transmembrane</keyword>
<dbReference type="Gene3D" id="1.20.1250.20">
    <property type="entry name" value="MFS general substrate transporter like domains"/>
    <property type="match status" value="1"/>
</dbReference>
<feature type="transmembrane region" description="Helical" evidence="7">
    <location>
        <begin position="329"/>
        <end position="353"/>
    </location>
</feature>
<dbReference type="Pfam" id="PF00083">
    <property type="entry name" value="Sugar_tr"/>
    <property type="match status" value="1"/>
</dbReference>
<evidence type="ECO:0000313" key="10">
    <source>
        <dbReference type="Proteomes" id="UP000539111"/>
    </source>
</evidence>
<dbReference type="GO" id="GO:0022857">
    <property type="term" value="F:transmembrane transporter activity"/>
    <property type="evidence" value="ECO:0007669"/>
    <property type="project" value="InterPro"/>
</dbReference>
<evidence type="ECO:0000256" key="1">
    <source>
        <dbReference type="ARBA" id="ARBA00004651"/>
    </source>
</evidence>
<reference evidence="9 10" key="1">
    <citation type="submission" date="2020-07" db="EMBL/GenBank/DDBJ databases">
        <title>Sequencing the genomes of 1000 actinobacteria strains.</title>
        <authorList>
            <person name="Klenk H.-P."/>
        </authorList>
    </citation>
    <scope>NUCLEOTIDE SEQUENCE [LARGE SCALE GENOMIC DNA]</scope>
    <source>
        <strain evidence="9 10">DSM 26341</strain>
    </source>
</reference>
<dbReference type="InterPro" id="IPR005828">
    <property type="entry name" value="MFS_sugar_transport-like"/>
</dbReference>
<protein>
    <submittedName>
        <fullName evidence="9">MFS family permease</fullName>
    </submittedName>
</protein>
<evidence type="ECO:0000256" key="7">
    <source>
        <dbReference type="SAM" id="Phobius"/>
    </source>
</evidence>
<feature type="transmembrane region" description="Helical" evidence="7">
    <location>
        <begin position="51"/>
        <end position="73"/>
    </location>
</feature>
<evidence type="ECO:0000256" key="4">
    <source>
        <dbReference type="ARBA" id="ARBA00022692"/>
    </source>
</evidence>
<dbReference type="InterPro" id="IPR036259">
    <property type="entry name" value="MFS_trans_sf"/>
</dbReference>
<dbReference type="PANTHER" id="PTHR43045:SF1">
    <property type="entry name" value="SHIKIMATE TRANSPORTER"/>
    <property type="match status" value="1"/>
</dbReference>
<evidence type="ECO:0000259" key="8">
    <source>
        <dbReference type="PROSITE" id="PS50850"/>
    </source>
</evidence>
<feature type="transmembrane region" description="Helical" evidence="7">
    <location>
        <begin position="150"/>
        <end position="172"/>
    </location>
</feature>
<name>A0A7Z0A9B1_9MICO</name>
<dbReference type="CDD" id="cd17369">
    <property type="entry name" value="MFS_ShiA_like"/>
    <property type="match status" value="1"/>
</dbReference>
<feature type="transmembrane region" description="Helical" evidence="7">
    <location>
        <begin position="184"/>
        <end position="203"/>
    </location>
</feature>
<keyword evidence="2" id="KW-0813">Transport</keyword>
<dbReference type="InterPro" id="IPR020846">
    <property type="entry name" value="MFS_dom"/>
</dbReference>
<dbReference type="AlphaFoldDB" id="A0A7Z0A9B1"/>
<feature type="transmembrane region" description="Helical" evidence="7">
    <location>
        <begin position="85"/>
        <end position="106"/>
    </location>
</feature>
<comment type="caution">
    <text evidence="9">The sequence shown here is derived from an EMBL/GenBank/DDBJ whole genome shotgun (WGS) entry which is preliminary data.</text>
</comment>
<dbReference type="InterPro" id="IPR011701">
    <property type="entry name" value="MFS"/>
</dbReference>
<feature type="transmembrane region" description="Helical" evidence="7">
    <location>
        <begin position="112"/>
        <end position="129"/>
    </location>
</feature>
<feature type="transmembrane region" description="Helical" evidence="7">
    <location>
        <begin position="365"/>
        <end position="386"/>
    </location>
</feature>
<keyword evidence="3" id="KW-1003">Cell membrane</keyword>
<comment type="subcellular location">
    <subcellularLocation>
        <location evidence="1">Cell membrane</location>
        <topology evidence="1">Multi-pass membrane protein</topology>
    </subcellularLocation>
</comment>
<feature type="transmembrane region" description="Helical" evidence="7">
    <location>
        <begin position="238"/>
        <end position="261"/>
    </location>
</feature>
<proteinExistence type="predicted"/>
<dbReference type="PANTHER" id="PTHR43045">
    <property type="entry name" value="SHIKIMATE TRANSPORTER"/>
    <property type="match status" value="1"/>
</dbReference>
<dbReference type="GO" id="GO:0005886">
    <property type="term" value="C:plasma membrane"/>
    <property type="evidence" value="ECO:0007669"/>
    <property type="project" value="UniProtKB-SubCell"/>
</dbReference>
<feature type="transmembrane region" description="Helical" evidence="7">
    <location>
        <begin position="12"/>
        <end position="39"/>
    </location>
</feature>
<accession>A0A7Z0A9B1</accession>
<evidence type="ECO:0000313" key="9">
    <source>
        <dbReference type="EMBL" id="NYI66707.1"/>
    </source>
</evidence>
<dbReference type="PROSITE" id="PS00217">
    <property type="entry name" value="SUGAR_TRANSPORT_2"/>
    <property type="match status" value="1"/>
</dbReference>
<dbReference type="SUPFAM" id="SSF103473">
    <property type="entry name" value="MFS general substrate transporter"/>
    <property type="match status" value="1"/>
</dbReference>
<gene>
    <name evidence="9" type="ORF">BJY26_001013</name>
</gene>
<evidence type="ECO:0000256" key="2">
    <source>
        <dbReference type="ARBA" id="ARBA00022448"/>
    </source>
</evidence>
<feature type="transmembrane region" description="Helical" evidence="7">
    <location>
        <begin position="273"/>
        <end position="294"/>
    </location>
</feature>
<evidence type="ECO:0000256" key="5">
    <source>
        <dbReference type="ARBA" id="ARBA00022989"/>
    </source>
</evidence>
<dbReference type="InterPro" id="IPR005829">
    <property type="entry name" value="Sugar_transporter_CS"/>
</dbReference>
<dbReference type="EMBL" id="JACBZP010000001">
    <property type="protein sequence ID" value="NYI66707.1"/>
    <property type="molecule type" value="Genomic_DNA"/>
</dbReference>
<keyword evidence="10" id="KW-1185">Reference proteome</keyword>
<feature type="transmembrane region" description="Helical" evidence="7">
    <location>
        <begin position="303"/>
        <end position="323"/>
    </location>
</feature>
<feature type="domain" description="Major facilitator superfamily (MFS) profile" evidence="8">
    <location>
        <begin position="13"/>
        <end position="421"/>
    </location>
</feature>
<dbReference type="RefSeq" id="WP_179426230.1">
    <property type="nucleotide sequence ID" value="NZ_JACBZP010000001.1"/>
</dbReference>